<gene>
    <name evidence="1" type="ORF">Taro_006887</name>
</gene>
<feature type="non-terminal residue" evidence="1">
    <location>
        <position position="1"/>
    </location>
</feature>
<name>A0A843TYQ2_COLES</name>
<reference evidence="1" key="1">
    <citation type="submission" date="2017-07" db="EMBL/GenBank/DDBJ databases">
        <title>Taro Niue Genome Assembly and Annotation.</title>
        <authorList>
            <person name="Atibalentja N."/>
            <person name="Keating K."/>
            <person name="Fields C.J."/>
        </authorList>
    </citation>
    <scope>NUCLEOTIDE SEQUENCE</scope>
    <source>
        <strain evidence="1">Niue_2</strain>
        <tissue evidence="1">Leaf</tissue>
    </source>
</reference>
<dbReference type="EMBL" id="NMUH01000212">
    <property type="protein sequence ID" value="MQL74523.1"/>
    <property type="molecule type" value="Genomic_DNA"/>
</dbReference>
<sequence>CLVAGEQEIVHTKPFFFPVASAATCIDSNLGVDQSTQCQYKAVLDRNPRTCPFSVRFRRRPYERDGLIGHVLRSCRDSTPFAL</sequence>
<proteinExistence type="predicted"/>
<keyword evidence="2" id="KW-1185">Reference proteome</keyword>
<accession>A0A843TYQ2</accession>
<evidence type="ECO:0000313" key="1">
    <source>
        <dbReference type="EMBL" id="MQL74523.1"/>
    </source>
</evidence>
<dbReference type="Proteomes" id="UP000652761">
    <property type="component" value="Unassembled WGS sequence"/>
</dbReference>
<dbReference type="AlphaFoldDB" id="A0A843TYQ2"/>
<organism evidence="1 2">
    <name type="scientific">Colocasia esculenta</name>
    <name type="common">Wild taro</name>
    <name type="synonym">Arum esculentum</name>
    <dbReference type="NCBI Taxonomy" id="4460"/>
    <lineage>
        <taxon>Eukaryota</taxon>
        <taxon>Viridiplantae</taxon>
        <taxon>Streptophyta</taxon>
        <taxon>Embryophyta</taxon>
        <taxon>Tracheophyta</taxon>
        <taxon>Spermatophyta</taxon>
        <taxon>Magnoliopsida</taxon>
        <taxon>Liliopsida</taxon>
        <taxon>Araceae</taxon>
        <taxon>Aroideae</taxon>
        <taxon>Colocasieae</taxon>
        <taxon>Colocasia</taxon>
    </lineage>
</organism>
<protein>
    <submittedName>
        <fullName evidence="1">Uncharacterized protein</fullName>
    </submittedName>
</protein>
<comment type="caution">
    <text evidence="1">The sequence shown here is derived from an EMBL/GenBank/DDBJ whole genome shotgun (WGS) entry which is preliminary data.</text>
</comment>
<feature type="non-terminal residue" evidence="1">
    <location>
        <position position="83"/>
    </location>
</feature>
<evidence type="ECO:0000313" key="2">
    <source>
        <dbReference type="Proteomes" id="UP000652761"/>
    </source>
</evidence>